<dbReference type="Gramene" id="Bo3g172230.1">
    <property type="protein sequence ID" value="Bo3g172230.1"/>
    <property type="gene ID" value="Bo3g172230"/>
</dbReference>
<dbReference type="HOGENOM" id="CLU_1752251_0_0_1"/>
<accession>A0A0D3BLT0</accession>
<dbReference type="AlphaFoldDB" id="A0A0D3BLT0"/>
<dbReference type="Proteomes" id="UP000032141">
    <property type="component" value="Chromosome C3"/>
</dbReference>
<proteinExistence type="predicted"/>
<sequence length="149" mass="16392">MYHGGEEQRSDIYCSKRDEAKKSAFICCKRAIRNGFLSSLLMKVGSSNSCSKVVVDVGLIVVCFAHFQGCCRVCCRFVKHCIFISNEIQKEKKKKNFSSPAVTLLPPPPPPPWIQIPLGRGLTRSVSLGDACRSSTSSLCLGLLLLQQP</sequence>
<reference evidence="1" key="2">
    <citation type="submission" date="2015-03" db="UniProtKB">
        <authorList>
            <consortium name="EnsemblPlants"/>
        </authorList>
    </citation>
    <scope>IDENTIFICATION</scope>
</reference>
<organism evidence="1 2">
    <name type="scientific">Brassica oleracea var. oleracea</name>
    <dbReference type="NCBI Taxonomy" id="109376"/>
    <lineage>
        <taxon>Eukaryota</taxon>
        <taxon>Viridiplantae</taxon>
        <taxon>Streptophyta</taxon>
        <taxon>Embryophyta</taxon>
        <taxon>Tracheophyta</taxon>
        <taxon>Spermatophyta</taxon>
        <taxon>Magnoliopsida</taxon>
        <taxon>eudicotyledons</taxon>
        <taxon>Gunneridae</taxon>
        <taxon>Pentapetalae</taxon>
        <taxon>rosids</taxon>
        <taxon>malvids</taxon>
        <taxon>Brassicales</taxon>
        <taxon>Brassicaceae</taxon>
        <taxon>Brassiceae</taxon>
        <taxon>Brassica</taxon>
    </lineage>
</organism>
<protein>
    <submittedName>
        <fullName evidence="1">Uncharacterized protein</fullName>
    </submittedName>
</protein>
<evidence type="ECO:0000313" key="2">
    <source>
        <dbReference type="Proteomes" id="UP000032141"/>
    </source>
</evidence>
<reference evidence="1 2" key="1">
    <citation type="journal article" date="2014" name="Genome Biol.">
        <title>Transcriptome and methylome profiling reveals relics of genome dominance in the mesopolyploid Brassica oleracea.</title>
        <authorList>
            <person name="Parkin I.A."/>
            <person name="Koh C."/>
            <person name="Tang H."/>
            <person name="Robinson S.J."/>
            <person name="Kagale S."/>
            <person name="Clarke W.E."/>
            <person name="Town C.D."/>
            <person name="Nixon J."/>
            <person name="Krishnakumar V."/>
            <person name="Bidwell S.L."/>
            <person name="Denoeud F."/>
            <person name="Belcram H."/>
            <person name="Links M.G."/>
            <person name="Just J."/>
            <person name="Clarke C."/>
            <person name="Bender T."/>
            <person name="Huebert T."/>
            <person name="Mason A.S."/>
            <person name="Pires J.C."/>
            <person name="Barker G."/>
            <person name="Moore J."/>
            <person name="Walley P.G."/>
            <person name="Manoli S."/>
            <person name="Batley J."/>
            <person name="Edwards D."/>
            <person name="Nelson M.N."/>
            <person name="Wang X."/>
            <person name="Paterson A.H."/>
            <person name="King G."/>
            <person name="Bancroft I."/>
            <person name="Chalhoub B."/>
            <person name="Sharpe A.G."/>
        </authorList>
    </citation>
    <scope>NUCLEOTIDE SEQUENCE</scope>
    <source>
        <strain evidence="1 2">cv. TO1000</strain>
    </source>
</reference>
<keyword evidence="2" id="KW-1185">Reference proteome</keyword>
<name>A0A0D3BLT0_BRAOL</name>
<evidence type="ECO:0000313" key="1">
    <source>
        <dbReference type="EnsemblPlants" id="Bo3g172230.1"/>
    </source>
</evidence>
<dbReference type="EnsemblPlants" id="Bo3g172230.1">
    <property type="protein sequence ID" value="Bo3g172230.1"/>
    <property type="gene ID" value="Bo3g172230"/>
</dbReference>